<evidence type="ECO:0000313" key="2">
    <source>
        <dbReference type="Proteomes" id="UP000823775"/>
    </source>
</evidence>
<dbReference type="EMBL" id="JACEIK010002273">
    <property type="protein sequence ID" value="MCD9560141.1"/>
    <property type="molecule type" value="Genomic_DNA"/>
</dbReference>
<organism evidence="1 2">
    <name type="scientific">Datura stramonium</name>
    <name type="common">Jimsonweed</name>
    <name type="synonym">Common thornapple</name>
    <dbReference type="NCBI Taxonomy" id="4076"/>
    <lineage>
        <taxon>Eukaryota</taxon>
        <taxon>Viridiplantae</taxon>
        <taxon>Streptophyta</taxon>
        <taxon>Embryophyta</taxon>
        <taxon>Tracheophyta</taxon>
        <taxon>Spermatophyta</taxon>
        <taxon>Magnoliopsida</taxon>
        <taxon>eudicotyledons</taxon>
        <taxon>Gunneridae</taxon>
        <taxon>Pentapetalae</taxon>
        <taxon>asterids</taxon>
        <taxon>lamiids</taxon>
        <taxon>Solanales</taxon>
        <taxon>Solanaceae</taxon>
        <taxon>Solanoideae</taxon>
        <taxon>Datureae</taxon>
        <taxon>Datura</taxon>
    </lineage>
</organism>
<comment type="caution">
    <text evidence="1">The sequence shown here is derived from an EMBL/GenBank/DDBJ whole genome shotgun (WGS) entry which is preliminary data.</text>
</comment>
<keyword evidence="2" id="KW-1185">Reference proteome</keyword>
<dbReference type="Proteomes" id="UP000823775">
    <property type="component" value="Unassembled WGS sequence"/>
</dbReference>
<sequence length="65" mass="7731">MSAMFNISMRSAFSRMLYNVLFDKFCQRFDYVELWKSLFSEVYRMGSLSTLMTKTSETMLATKCR</sequence>
<feature type="non-terminal residue" evidence="1">
    <location>
        <position position="65"/>
    </location>
</feature>
<protein>
    <submittedName>
        <fullName evidence="1">Uncharacterized protein</fullName>
    </submittedName>
</protein>
<evidence type="ECO:0000313" key="1">
    <source>
        <dbReference type="EMBL" id="MCD9560141.1"/>
    </source>
</evidence>
<reference evidence="1 2" key="1">
    <citation type="journal article" date="2021" name="BMC Genomics">
        <title>Datura genome reveals duplications of psychoactive alkaloid biosynthetic genes and high mutation rate following tissue culture.</title>
        <authorList>
            <person name="Rajewski A."/>
            <person name="Carter-House D."/>
            <person name="Stajich J."/>
            <person name="Litt A."/>
        </authorList>
    </citation>
    <scope>NUCLEOTIDE SEQUENCE [LARGE SCALE GENOMIC DNA]</scope>
    <source>
        <strain evidence="1">AR-01</strain>
    </source>
</reference>
<gene>
    <name evidence="1" type="ORF">HAX54_018621</name>
</gene>
<name>A0ABS8UQG4_DATST</name>
<accession>A0ABS8UQG4</accession>
<proteinExistence type="predicted"/>